<dbReference type="EMBL" id="GBXM01000920">
    <property type="protein sequence ID" value="JAI07658.1"/>
    <property type="molecule type" value="Transcribed_RNA"/>
</dbReference>
<reference evidence="2" key="1">
    <citation type="submission" date="2014-11" db="EMBL/GenBank/DDBJ databases">
        <authorList>
            <person name="Amaro Gonzalez C."/>
        </authorList>
    </citation>
    <scope>NUCLEOTIDE SEQUENCE</scope>
</reference>
<evidence type="ECO:0000313" key="2">
    <source>
        <dbReference type="EMBL" id="JAI07658.1"/>
    </source>
</evidence>
<feature type="region of interest" description="Disordered" evidence="1">
    <location>
        <begin position="1"/>
        <end position="22"/>
    </location>
</feature>
<sequence>MERKYKHVSHRKVPTRSAHVNT</sequence>
<dbReference type="AlphaFoldDB" id="A0A0E9XY44"/>
<reference evidence="2" key="2">
    <citation type="journal article" date="2015" name="Fish Shellfish Immunol.">
        <title>Early steps in the European eel (Anguilla anguilla)-Vibrio vulnificus interaction in the gills: Role of the RtxA13 toxin.</title>
        <authorList>
            <person name="Callol A."/>
            <person name="Pajuelo D."/>
            <person name="Ebbesson L."/>
            <person name="Teles M."/>
            <person name="MacKenzie S."/>
            <person name="Amaro C."/>
        </authorList>
    </citation>
    <scope>NUCLEOTIDE SEQUENCE</scope>
</reference>
<evidence type="ECO:0000256" key="1">
    <source>
        <dbReference type="SAM" id="MobiDB-lite"/>
    </source>
</evidence>
<feature type="compositionally biased region" description="Basic residues" evidence="1">
    <location>
        <begin position="1"/>
        <end position="14"/>
    </location>
</feature>
<organism evidence="2">
    <name type="scientific">Anguilla anguilla</name>
    <name type="common">European freshwater eel</name>
    <name type="synonym">Muraena anguilla</name>
    <dbReference type="NCBI Taxonomy" id="7936"/>
    <lineage>
        <taxon>Eukaryota</taxon>
        <taxon>Metazoa</taxon>
        <taxon>Chordata</taxon>
        <taxon>Craniata</taxon>
        <taxon>Vertebrata</taxon>
        <taxon>Euteleostomi</taxon>
        <taxon>Actinopterygii</taxon>
        <taxon>Neopterygii</taxon>
        <taxon>Teleostei</taxon>
        <taxon>Anguilliformes</taxon>
        <taxon>Anguillidae</taxon>
        <taxon>Anguilla</taxon>
    </lineage>
</organism>
<name>A0A0E9XY44_ANGAN</name>
<accession>A0A0E9XY44</accession>
<protein>
    <submittedName>
        <fullName evidence="2">Uncharacterized protein</fullName>
    </submittedName>
</protein>
<proteinExistence type="predicted"/>